<evidence type="ECO:0000313" key="7">
    <source>
        <dbReference type="EMBL" id="KAE8672489.1"/>
    </source>
</evidence>
<feature type="zinc finger region" description="C3H1-type" evidence="5">
    <location>
        <begin position="101"/>
        <end position="129"/>
    </location>
</feature>
<proteinExistence type="predicted"/>
<dbReference type="GO" id="GO:0008270">
    <property type="term" value="F:zinc ion binding"/>
    <property type="evidence" value="ECO:0007669"/>
    <property type="project" value="UniProtKB-KW"/>
</dbReference>
<protein>
    <submittedName>
        <fullName evidence="7">Zinc finger CCCH domain-containing protein 34</fullName>
    </submittedName>
</protein>
<dbReference type="SMART" id="SM00356">
    <property type="entry name" value="ZnF_C3H1"/>
    <property type="match status" value="1"/>
</dbReference>
<evidence type="ECO:0000256" key="3">
    <source>
        <dbReference type="ARBA" id="ARBA00022833"/>
    </source>
</evidence>
<feature type="domain" description="C3H1-type" evidence="6">
    <location>
        <begin position="101"/>
        <end position="129"/>
    </location>
</feature>
<dbReference type="GO" id="GO:0003677">
    <property type="term" value="F:DNA binding"/>
    <property type="evidence" value="ECO:0007669"/>
    <property type="project" value="UniProtKB-KW"/>
</dbReference>
<dbReference type="Pfam" id="PF00642">
    <property type="entry name" value="zf-CCCH"/>
    <property type="match status" value="1"/>
</dbReference>
<reference evidence="7" key="1">
    <citation type="submission" date="2019-09" db="EMBL/GenBank/DDBJ databases">
        <title>Draft genome information of white flower Hibiscus syriacus.</title>
        <authorList>
            <person name="Kim Y.-M."/>
        </authorList>
    </citation>
    <scope>NUCLEOTIDE SEQUENCE [LARGE SCALE GENOMIC DNA]</scope>
    <source>
        <strain evidence="7">YM2019G1</strain>
    </source>
</reference>
<organism evidence="7 8">
    <name type="scientific">Hibiscus syriacus</name>
    <name type="common">Rose of Sharon</name>
    <dbReference type="NCBI Taxonomy" id="106335"/>
    <lineage>
        <taxon>Eukaryota</taxon>
        <taxon>Viridiplantae</taxon>
        <taxon>Streptophyta</taxon>
        <taxon>Embryophyta</taxon>
        <taxon>Tracheophyta</taxon>
        <taxon>Spermatophyta</taxon>
        <taxon>Magnoliopsida</taxon>
        <taxon>eudicotyledons</taxon>
        <taxon>Gunneridae</taxon>
        <taxon>Pentapetalae</taxon>
        <taxon>rosids</taxon>
        <taxon>malvids</taxon>
        <taxon>Malvales</taxon>
        <taxon>Malvaceae</taxon>
        <taxon>Malvoideae</taxon>
        <taxon>Hibiscus</taxon>
    </lineage>
</organism>
<comment type="caution">
    <text evidence="7">The sequence shown here is derived from an EMBL/GenBank/DDBJ whole genome shotgun (WGS) entry which is preliminary data.</text>
</comment>
<evidence type="ECO:0000256" key="2">
    <source>
        <dbReference type="ARBA" id="ARBA00022771"/>
    </source>
</evidence>
<dbReference type="InterPro" id="IPR000571">
    <property type="entry name" value="Znf_CCCH"/>
</dbReference>
<sequence length="195" mass="21437">MDILDIRIIVVMVRPPLMSGSYVQGPYSPLLHSPGMVSVASWNPYAPPVSPSTQATAGSSSVFRVTPLSPSAPAYTRSYQPVIPGVVSSSSIHQEQSFPDRPDQPECQYYMKTSDCKYGSSCRYHHPKEVPAPKVDVVLSPLGLPVRPVEVYQYHLSFLMSFCLFGGDISVTKVKFLREDNEEDNEGDGGSDEHL</sequence>
<accession>A0A6A2YBZ4</accession>
<dbReference type="InterPro" id="IPR036855">
    <property type="entry name" value="Znf_CCCH_sf"/>
</dbReference>
<dbReference type="AlphaFoldDB" id="A0A6A2YBZ4"/>
<keyword evidence="4" id="KW-0238">DNA-binding</keyword>
<evidence type="ECO:0000313" key="8">
    <source>
        <dbReference type="Proteomes" id="UP000436088"/>
    </source>
</evidence>
<gene>
    <name evidence="7" type="ORF">F3Y22_tig00111841pilonHSYRG00368</name>
</gene>
<dbReference type="PANTHER" id="PTHR12506">
    <property type="entry name" value="PROTEIN PHOSPHATASE RELATED"/>
    <property type="match status" value="1"/>
</dbReference>
<dbReference type="EMBL" id="VEPZ02001445">
    <property type="protein sequence ID" value="KAE8672489.1"/>
    <property type="molecule type" value="Genomic_DNA"/>
</dbReference>
<dbReference type="Proteomes" id="UP000436088">
    <property type="component" value="Unassembled WGS sequence"/>
</dbReference>
<dbReference type="PANTHER" id="PTHR12506:SF41">
    <property type="entry name" value="ZINC FINGER CCCH DOMAIN-CONTAINING PROTEIN 58"/>
    <property type="match status" value="1"/>
</dbReference>
<evidence type="ECO:0000256" key="4">
    <source>
        <dbReference type="ARBA" id="ARBA00023125"/>
    </source>
</evidence>
<keyword evidence="8" id="KW-1185">Reference proteome</keyword>
<name>A0A6A2YBZ4_HIBSY</name>
<evidence type="ECO:0000256" key="1">
    <source>
        <dbReference type="ARBA" id="ARBA00022723"/>
    </source>
</evidence>
<keyword evidence="3 5" id="KW-0862">Zinc</keyword>
<evidence type="ECO:0000259" key="6">
    <source>
        <dbReference type="PROSITE" id="PS50103"/>
    </source>
</evidence>
<dbReference type="GO" id="GO:0003729">
    <property type="term" value="F:mRNA binding"/>
    <property type="evidence" value="ECO:0007669"/>
    <property type="project" value="UniProtKB-ARBA"/>
</dbReference>
<dbReference type="SUPFAM" id="SSF90229">
    <property type="entry name" value="CCCH zinc finger"/>
    <property type="match status" value="1"/>
</dbReference>
<dbReference type="InterPro" id="IPR050974">
    <property type="entry name" value="Plant_ZF_CCCH"/>
</dbReference>
<dbReference type="PROSITE" id="PS50103">
    <property type="entry name" value="ZF_C3H1"/>
    <property type="match status" value="1"/>
</dbReference>
<keyword evidence="2 5" id="KW-0863">Zinc-finger</keyword>
<dbReference type="Gene3D" id="4.10.1000.10">
    <property type="entry name" value="Zinc finger, CCCH-type"/>
    <property type="match status" value="1"/>
</dbReference>
<keyword evidence="1 5" id="KW-0479">Metal-binding</keyword>
<evidence type="ECO:0000256" key="5">
    <source>
        <dbReference type="PROSITE-ProRule" id="PRU00723"/>
    </source>
</evidence>